<feature type="chain" id="PRO_5013371446" description="Adhesin" evidence="1">
    <location>
        <begin position="20"/>
        <end position="357"/>
    </location>
</feature>
<organism evidence="2 3">
    <name type="scientific">Lutibacter agarilyticus</name>
    <dbReference type="NCBI Taxonomy" id="1109740"/>
    <lineage>
        <taxon>Bacteria</taxon>
        <taxon>Pseudomonadati</taxon>
        <taxon>Bacteroidota</taxon>
        <taxon>Flavobacteriia</taxon>
        <taxon>Flavobacteriales</taxon>
        <taxon>Flavobacteriaceae</taxon>
        <taxon>Lutibacter</taxon>
    </lineage>
</organism>
<feature type="signal peptide" evidence="1">
    <location>
        <begin position="1"/>
        <end position="19"/>
    </location>
</feature>
<dbReference type="EMBL" id="FZNT01000004">
    <property type="protein sequence ID" value="SNR50690.1"/>
    <property type="molecule type" value="Genomic_DNA"/>
</dbReference>
<evidence type="ECO:0000313" key="2">
    <source>
        <dbReference type="EMBL" id="SNR50690.1"/>
    </source>
</evidence>
<dbReference type="AlphaFoldDB" id="A0A238WW01"/>
<reference evidence="2 3" key="1">
    <citation type="submission" date="2017-06" db="EMBL/GenBank/DDBJ databases">
        <authorList>
            <person name="Kim H.J."/>
            <person name="Triplett B.A."/>
        </authorList>
    </citation>
    <scope>NUCLEOTIDE SEQUENCE [LARGE SCALE GENOMIC DNA]</scope>
    <source>
        <strain evidence="2 3">DSM 29150</strain>
    </source>
</reference>
<proteinExistence type="predicted"/>
<evidence type="ECO:0008006" key="4">
    <source>
        <dbReference type="Google" id="ProtNLM"/>
    </source>
</evidence>
<accession>A0A238WW01</accession>
<dbReference type="OrthoDB" id="1117657at2"/>
<evidence type="ECO:0000313" key="3">
    <source>
        <dbReference type="Proteomes" id="UP000198384"/>
    </source>
</evidence>
<evidence type="ECO:0000256" key="1">
    <source>
        <dbReference type="SAM" id="SignalP"/>
    </source>
</evidence>
<gene>
    <name evidence="2" type="ORF">SAMN06265371_104102</name>
</gene>
<keyword evidence="1" id="KW-0732">Signal</keyword>
<sequence>MKNMYKIALLLFLIPLVVAATEHKGKYTKNKKVTKEYTVNKDASLTISNKYGNIHIVTGNSNNIEIEVNITTSGDNEEKVQERLNQINIEFDGNSSNVSAKTIIGKSSSSWSWGRKSNVNMEINYIVKMPVTNNVNLSNDYGSINLDKLEGTAKINCDYGKITIGELLNSNNSINIDYTNKSNIEYLKSGNINADYSTLHVEKSGTVNLNADYSHISFGMISDLDYNCDYGDLKIENCANIVGNSDYMQTSIGKLFEAGSFDIDYGSLKINALSENFKKLTVESSYTQIKLGINSTNSFNLEASLSYGNLKYNDDFTFNKEITKTSSKYYQGYYNSSNSTSTITLKANYGNITFTTN</sequence>
<name>A0A238WW01_9FLAO</name>
<keyword evidence="3" id="KW-1185">Reference proteome</keyword>
<dbReference type="Proteomes" id="UP000198384">
    <property type="component" value="Unassembled WGS sequence"/>
</dbReference>
<dbReference type="RefSeq" id="WP_089381220.1">
    <property type="nucleotide sequence ID" value="NZ_FZNT01000004.1"/>
</dbReference>
<protein>
    <recommendedName>
        <fullName evidence="4">Adhesin</fullName>
    </recommendedName>
</protein>